<dbReference type="AlphaFoldDB" id="A0A3E0VTA1"/>
<name>A0A3E0VTA1_9MICO</name>
<gene>
    <name evidence="1" type="ORF">B7R22_14035</name>
</gene>
<organism evidence="1 2">
    <name type="scientific">Subtercola boreus</name>
    <dbReference type="NCBI Taxonomy" id="120213"/>
    <lineage>
        <taxon>Bacteria</taxon>
        <taxon>Bacillati</taxon>
        <taxon>Actinomycetota</taxon>
        <taxon>Actinomycetes</taxon>
        <taxon>Micrococcales</taxon>
        <taxon>Microbacteriaceae</taxon>
        <taxon>Subtercola</taxon>
    </lineage>
</organism>
<accession>A0A3E0VTA1</accession>
<dbReference type="SUPFAM" id="SSF55961">
    <property type="entry name" value="Bet v1-like"/>
    <property type="match status" value="1"/>
</dbReference>
<protein>
    <recommendedName>
        <fullName evidence="3">Polyketide cyclase</fullName>
    </recommendedName>
</protein>
<dbReference type="RefSeq" id="WP_116412353.1">
    <property type="nucleotide sequence ID" value="NZ_NBXB01000037.1"/>
</dbReference>
<comment type="caution">
    <text evidence="1">The sequence shown here is derived from an EMBL/GenBank/DDBJ whole genome shotgun (WGS) entry which is preliminary data.</text>
</comment>
<dbReference type="CDD" id="cd07812">
    <property type="entry name" value="SRPBCC"/>
    <property type="match status" value="1"/>
</dbReference>
<proteinExistence type="predicted"/>
<sequence length="141" mass="15890">MKKTYSAHSRIEASPEVLWAYITTPSDFSWRSDVQSASDNGNSYSETNARTGYATTFTVLSEDRPRHRILSMKHADGNGSREFHLVTADGDGSAVNVEIVEEFDFHGPRLVQPLIDRFLRRQQKSFLQDLEAAVAQDRVPS</sequence>
<dbReference type="InterPro" id="IPR023393">
    <property type="entry name" value="START-like_dom_sf"/>
</dbReference>
<dbReference type="Gene3D" id="3.30.530.20">
    <property type="match status" value="1"/>
</dbReference>
<evidence type="ECO:0000313" key="2">
    <source>
        <dbReference type="Proteomes" id="UP000256541"/>
    </source>
</evidence>
<evidence type="ECO:0008006" key="3">
    <source>
        <dbReference type="Google" id="ProtNLM"/>
    </source>
</evidence>
<dbReference type="InterPro" id="IPR019587">
    <property type="entry name" value="Polyketide_cyclase/dehydratase"/>
</dbReference>
<dbReference type="Proteomes" id="UP000256541">
    <property type="component" value="Unassembled WGS sequence"/>
</dbReference>
<dbReference type="EMBL" id="NBXB01000037">
    <property type="protein sequence ID" value="RFA13116.1"/>
    <property type="molecule type" value="Genomic_DNA"/>
</dbReference>
<dbReference type="Pfam" id="PF10604">
    <property type="entry name" value="Polyketide_cyc2"/>
    <property type="match status" value="1"/>
</dbReference>
<reference evidence="1 2" key="1">
    <citation type="submission" date="2017-04" db="EMBL/GenBank/DDBJ databases">
        <title>Comparative genome analysis of Subtercola boreus.</title>
        <authorList>
            <person name="Cho Y.-J."/>
            <person name="Cho A."/>
            <person name="Kim O.-S."/>
            <person name="Lee J.-I."/>
        </authorList>
    </citation>
    <scope>NUCLEOTIDE SEQUENCE [LARGE SCALE GENOMIC DNA]</scope>
    <source>
        <strain evidence="1 2">P27479</strain>
    </source>
</reference>
<evidence type="ECO:0000313" key="1">
    <source>
        <dbReference type="EMBL" id="RFA13116.1"/>
    </source>
</evidence>